<dbReference type="PROSITE" id="PS50977">
    <property type="entry name" value="HTH_TETR_2"/>
    <property type="match status" value="1"/>
</dbReference>
<dbReference type="AlphaFoldDB" id="A0A511MWX6"/>
<feature type="DNA-binding region" description="H-T-H motif" evidence="4">
    <location>
        <begin position="29"/>
        <end position="48"/>
    </location>
</feature>
<sequence length="191" mass="20904">MSPRKSDAKQKLMDTTALLLQQQGYAATGLDQILQTSQAPKGSLYYYFPEGKEQLAADALHQVGQRYSLLIAQTLQEHGLIGGFRAILTHFEHLLVSSNYTQGCPIASVAATLQPEQTTLQEACHQVFQNWQEGIAGALRAHGLPEHLSPLLLSSLEGALMLCRVHKSLEPLHTTSGALIALLEAQHDQNR</sequence>
<evidence type="ECO:0000259" key="5">
    <source>
        <dbReference type="PROSITE" id="PS50977"/>
    </source>
</evidence>
<dbReference type="InterPro" id="IPR036271">
    <property type="entry name" value="Tet_transcr_reg_TetR-rel_C_sf"/>
</dbReference>
<evidence type="ECO:0000256" key="3">
    <source>
        <dbReference type="ARBA" id="ARBA00023163"/>
    </source>
</evidence>
<dbReference type="PANTHER" id="PTHR47506:SF3">
    <property type="entry name" value="HTH-TYPE TRANSCRIPTIONAL REGULATOR LMRA"/>
    <property type="match status" value="1"/>
</dbReference>
<keyword evidence="7" id="KW-1185">Reference proteome</keyword>
<dbReference type="SUPFAM" id="SSF46689">
    <property type="entry name" value="Homeodomain-like"/>
    <property type="match status" value="1"/>
</dbReference>
<keyword evidence="3" id="KW-0804">Transcription</keyword>
<dbReference type="GO" id="GO:0003677">
    <property type="term" value="F:DNA binding"/>
    <property type="evidence" value="ECO:0007669"/>
    <property type="project" value="UniProtKB-UniRule"/>
</dbReference>
<organism evidence="6 7">
    <name type="scientific">Deinococcus cellulosilyticus (strain DSM 18568 / NBRC 106333 / KACC 11606 / 5516J-15)</name>
    <dbReference type="NCBI Taxonomy" id="1223518"/>
    <lineage>
        <taxon>Bacteria</taxon>
        <taxon>Thermotogati</taxon>
        <taxon>Deinococcota</taxon>
        <taxon>Deinococci</taxon>
        <taxon>Deinococcales</taxon>
        <taxon>Deinococcaceae</taxon>
        <taxon>Deinococcus</taxon>
    </lineage>
</organism>
<accession>A0A511MWX6</accession>
<dbReference type="PANTHER" id="PTHR47506">
    <property type="entry name" value="TRANSCRIPTIONAL REGULATORY PROTEIN"/>
    <property type="match status" value="1"/>
</dbReference>
<evidence type="ECO:0000313" key="7">
    <source>
        <dbReference type="Proteomes" id="UP000321306"/>
    </source>
</evidence>
<dbReference type="Pfam" id="PF00440">
    <property type="entry name" value="TetR_N"/>
    <property type="match status" value="1"/>
</dbReference>
<dbReference type="Proteomes" id="UP000321306">
    <property type="component" value="Unassembled WGS sequence"/>
</dbReference>
<dbReference type="OrthoDB" id="9812484at2"/>
<protein>
    <submittedName>
        <fullName evidence="6">TetR family transcriptional regulator</fullName>
    </submittedName>
</protein>
<dbReference type="Gene3D" id="1.10.357.10">
    <property type="entry name" value="Tetracycline Repressor, domain 2"/>
    <property type="match status" value="1"/>
</dbReference>
<dbReference type="Pfam" id="PF21993">
    <property type="entry name" value="TetR_C_13_2"/>
    <property type="match status" value="1"/>
</dbReference>
<dbReference type="InterPro" id="IPR054156">
    <property type="entry name" value="YxaF_TetR_C"/>
</dbReference>
<keyword evidence="1" id="KW-0805">Transcription regulation</keyword>
<reference evidence="6 7" key="1">
    <citation type="submission" date="2019-07" db="EMBL/GenBank/DDBJ databases">
        <title>Whole genome shotgun sequence of Deinococcus cellulosilyticus NBRC 106333.</title>
        <authorList>
            <person name="Hosoyama A."/>
            <person name="Uohara A."/>
            <person name="Ohji S."/>
            <person name="Ichikawa N."/>
        </authorList>
    </citation>
    <scope>NUCLEOTIDE SEQUENCE [LARGE SCALE GENOMIC DNA]</scope>
    <source>
        <strain evidence="6 7">NBRC 106333</strain>
    </source>
</reference>
<evidence type="ECO:0000256" key="4">
    <source>
        <dbReference type="PROSITE-ProRule" id="PRU00335"/>
    </source>
</evidence>
<gene>
    <name evidence="6" type="ORF">DC3_07200</name>
</gene>
<comment type="caution">
    <text evidence="6">The sequence shown here is derived from an EMBL/GenBank/DDBJ whole genome shotgun (WGS) entry which is preliminary data.</text>
</comment>
<dbReference type="SUPFAM" id="SSF48498">
    <property type="entry name" value="Tetracyclin repressor-like, C-terminal domain"/>
    <property type="match status" value="1"/>
</dbReference>
<name>A0A511MWX6_DEIC1</name>
<dbReference type="InterPro" id="IPR001647">
    <property type="entry name" value="HTH_TetR"/>
</dbReference>
<proteinExistence type="predicted"/>
<dbReference type="EMBL" id="BJXB01000002">
    <property type="protein sequence ID" value="GEM45085.1"/>
    <property type="molecule type" value="Genomic_DNA"/>
</dbReference>
<keyword evidence="2 4" id="KW-0238">DNA-binding</keyword>
<evidence type="ECO:0000256" key="1">
    <source>
        <dbReference type="ARBA" id="ARBA00023015"/>
    </source>
</evidence>
<evidence type="ECO:0000256" key="2">
    <source>
        <dbReference type="ARBA" id="ARBA00023125"/>
    </source>
</evidence>
<feature type="domain" description="HTH tetR-type" evidence="5">
    <location>
        <begin position="6"/>
        <end position="66"/>
    </location>
</feature>
<dbReference type="InterPro" id="IPR009057">
    <property type="entry name" value="Homeodomain-like_sf"/>
</dbReference>
<evidence type="ECO:0000313" key="6">
    <source>
        <dbReference type="EMBL" id="GEM45085.1"/>
    </source>
</evidence>
<dbReference type="RefSeq" id="WP_146882385.1">
    <property type="nucleotide sequence ID" value="NZ_BJXB01000002.1"/>
</dbReference>